<dbReference type="STRING" id="5888.A0DNC9"/>
<dbReference type="PANTHER" id="PTHR43719">
    <property type="entry name" value="TWO-COMPONENT HISTIDINE KINASE"/>
    <property type="match status" value="1"/>
</dbReference>
<evidence type="ECO:0000256" key="1">
    <source>
        <dbReference type="ARBA" id="ARBA00022553"/>
    </source>
</evidence>
<feature type="modified residue" description="4-aspartylphosphate" evidence="2">
    <location>
        <position position="726"/>
    </location>
</feature>
<feature type="transmembrane region" description="Helical" evidence="4">
    <location>
        <begin position="89"/>
        <end position="106"/>
    </location>
</feature>
<feature type="compositionally biased region" description="Polar residues" evidence="3">
    <location>
        <begin position="808"/>
        <end position="817"/>
    </location>
</feature>
<evidence type="ECO:0000313" key="7">
    <source>
        <dbReference type="EMBL" id="CAK84546.1"/>
    </source>
</evidence>
<gene>
    <name evidence="7" type="ORF">GSPATT00018741001</name>
</gene>
<dbReference type="CDD" id="cd17546">
    <property type="entry name" value="REC_hyHK_CKI1_RcsC-like"/>
    <property type="match status" value="1"/>
</dbReference>
<dbReference type="Proteomes" id="UP000000600">
    <property type="component" value="Unassembled WGS sequence"/>
</dbReference>
<dbReference type="HOGENOM" id="CLU_020772_0_0_1"/>
<feature type="domain" description="Histidine kinase" evidence="5">
    <location>
        <begin position="317"/>
        <end position="555"/>
    </location>
</feature>
<dbReference type="InterPro" id="IPR003594">
    <property type="entry name" value="HATPase_dom"/>
</dbReference>
<evidence type="ECO:0000313" key="8">
    <source>
        <dbReference type="Proteomes" id="UP000000600"/>
    </source>
</evidence>
<dbReference type="InterPro" id="IPR011006">
    <property type="entry name" value="CheY-like_superfamily"/>
</dbReference>
<dbReference type="Pfam" id="PF02518">
    <property type="entry name" value="HATPase_c"/>
    <property type="match status" value="1"/>
</dbReference>
<evidence type="ECO:0000259" key="5">
    <source>
        <dbReference type="PROSITE" id="PS50109"/>
    </source>
</evidence>
<dbReference type="SUPFAM" id="SSF52172">
    <property type="entry name" value="CheY-like"/>
    <property type="match status" value="1"/>
</dbReference>
<dbReference type="EMBL" id="CT868518">
    <property type="protein sequence ID" value="CAK84546.1"/>
    <property type="molecule type" value="Genomic_DNA"/>
</dbReference>
<dbReference type="InterPro" id="IPR005467">
    <property type="entry name" value="His_kinase_dom"/>
</dbReference>
<dbReference type="SMART" id="SM00448">
    <property type="entry name" value="REC"/>
    <property type="match status" value="1"/>
</dbReference>
<feature type="transmembrane region" description="Helical" evidence="4">
    <location>
        <begin position="58"/>
        <end position="77"/>
    </location>
</feature>
<feature type="domain" description="Response regulatory" evidence="6">
    <location>
        <begin position="674"/>
        <end position="797"/>
    </location>
</feature>
<dbReference type="Gene3D" id="3.40.50.2300">
    <property type="match status" value="1"/>
</dbReference>
<dbReference type="Pfam" id="PF00072">
    <property type="entry name" value="Response_reg"/>
    <property type="match status" value="1"/>
</dbReference>
<dbReference type="OMA" id="DWKSHES"/>
<dbReference type="InterPro" id="IPR036890">
    <property type="entry name" value="HATPase_C_sf"/>
</dbReference>
<reference evidence="7 8" key="1">
    <citation type="journal article" date="2006" name="Nature">
        <title>Global trends of whole-genome duplications revealed by the ciliate Paramecium tetraurelia.</title>
        <authorList>
            <consortium name="Genoscope"/>
            <person name="Aury J.-M."/>
            <person name="Jaillon O."/>
            <person name="Duret L."/>
            <person name="Noel B."/>
            <person name="Jubin C."/>
            <person name="Porcel B.M."/>
            <person name="Segurens B."/>
            <person name="Daubin V."/>
            <person name="Anthouard V."/>
            <person name="Aiach N."/>
            <person name="Arnaiz O."/>
            <person name="Billaut A."/>
            <person name="Beisson J."/>
            <person name="Blanc I."/>
            <person name="Bouhouche K."/>
            <person name="Camara F."/>
            <person name="Duharcourt S."/>
            <person name="Guigo R."/>
            <person name="Gogendeau D."/>
            <person name="Katinka M."/>
            <person name="Keller A.-M."/>
            <person name="Kissmehl R."/>
            <person name="Klotz C."/>
            <person name="Koll F."/>
            <person name="Le Moue A."/>
            <person name="Lepere C."/>
            <person name="Malinsky S."/>
            <person name="Nowacki M."/>
            <person name="Nowak J.K."/>
            <person name="Plattner H."/>
            <person name="Poulain J."/>
            <person name="Ruiz F."/>
            <person name="Serrano V."/>
            <person name="Zagulski M."/>
            <person name="Dessen P."/>
            <person name="Betermier M."/>
            <person name="Weissenbach J."/>
            <person name="Scarpelli C."/>
            <person name="Schachter V."/>
            <person name="Sperling L."/>
            <person name="Meyer E."/>
            <person name="Cohen J."/>
            <person name="Wincker P."/>
        </authorList>
    </citation>
    <scope>NUCLEOTIDE SEQUENCE [LARGE SCALE GENOMIC DNA]</scope>
    <source>
        <strain evidence="7 8">Stock d4-2</strain>
    </source>
</reference>
<feature type="compositionally biased region" description="Basic and acidic residues" evidence="3">
    <location>
        <begin position="798"/>
        <end position="807"/>
    </location>
</feature>
<keyword evidence="4" id="KW-0812">Transmembrane</keyword>
<dbReference type="InterPro" id="IPR050956">
    <property type="entry name" value="2C_system_His_kinase"/>
</dbReference>
<dbReference type="InParanoid" id="A0DNC9"/>
<feature type="region of interest" description="Disordered" evidence="3">
    <location>
        <begin position="798"/>
        <end position="817"/>
    </location>
</feature>
<dbReference type="KEGG" id="ptm:GSPATT00018741001"/>
<dbReference type="AlphaFoldDB" id="A0DNC9"/>
<proteinExistence type="predicted"/>
<dbReference type="Gene3D" id="3.30.565.10">
    <property type="entry name" value="Histidine kinase-like ATPase, C-terminal domain"/>
    <property type="match status" value="1"/>
</dbReference>
<evidence type="ECO:0008006" key="9">
    <source>
        <dbReference type="Google" id="ProtNLM"/>
    </source>
</evidence>
<dbReference type="RefSeq" id="XP_001451943.1">
    <property type="nucleotide sequence ID" value="XM_001451906.1"/>
</dbReference>
<dbReference type="PANTHER" id="PTHR43719:SF28">
    <property type="entry name" value="PEROXIDE STRESS-ACTIVATED HISTIDINE KINASE MAK1-RELATED"/>
    <property type="match status" value="1"/>
</dbReference>
<evidence type="ECO:0000259" key="6">
    <source>
        <dbReference type="PROSITE" id="PS50110"/>
    </source>
</evidence>
<dbReference type="eggNOG" id="ENOG502SE3B">
    <property type="taxonomic scope" value="Eukaryota"/>
</dbReference>
<dbReference type="PROSITE" id="PS50110">
    <property type="entry name" value="RESPONSE_REGULATORY"/>
    <property type="match status" value="1"/>
</dbReference>
<dbReference type="InterPro" id="IPR001789">
    <property type="entry name" value="Sig_transdc_resp-reg_receiver"/>
</dbReference>
<protein>
    <recommendedName>
        <fullName evidence="9">Response regulatory domain-containing protein</fullName>
    </recommendedName>
</protein>
<feature type="transmembrane region" description="Helical" evidence="4">
    <location>
        <begin position="28"/>
        <end position="46"/>
    </location>
</feature>
<keyword evidence="4" id="KW-1133">Transmembrane helix</keyword>
<dbReference type="SUPFAM" id="SSF55874">
    <property type="entry name" value="ATPase domain of HSP90 chaperone/DNA topoisomerase II/histidine kinase"/>
    <property type="match status" value="1"/>
</dbReference>
<keyword evidence="4" id="KW-0472">Membrane</keyword>
<dbReference type="OrthoDB" id="21225at2759"/>
<keyword evidence="8" id="KW-1185">Reference proteome</keyword>
<sequence length="817" mass="94955">MFINYANYLLMGLCSKDLIYCILSQSRIPTIIYLIVLTVMIIQQILKIKFRISHSELILSFIYNIIYITLFGTSSIWQAYYVMNIFQKTNYYFLASFPIIIYQLVLEVIEFDLIVPKTFGFQISSASMIIVYQFYCFVKENDIASVAEQVIIKQLLKNSYIKVFNRNLEDLTPDVLLRNVKPPSGQIIFTTRNKSENFELIPNSLNKELKIKSFLNSDMQLEESGDSVIDSPNKYQSYKDLKEFINNFIQNQQPQTEENLIIASEIEMDSGKKQKFKVIINTEIDKYYILAFIKIDSAIVRKQHNSIAKFKTRLANNFTHKLKTSLNATLAYLSNAINDRNLEKTVLQSYIHPSYIHSKIQLYQVQDLLDYLNTEQDQIGLQITKFNLQQSLGQIYEFIEYQCKVKNIAIRFLINGSDWKSHESQFYLYSDCQKFERVLFNLINNSYRYAPLNGELTIDLVYDSTGNKLHVKINDNGDGIPEDQLNIINTQAQLQNKYNITNKYVTSKNKSKFGLTLQITNRLIYMLSDQNCSLQVKNQKEIGGCSFEFFIIINSTSKEGSLEQIKYSNYIRQSKQSSIKLQNHINRSSNSSSQRSIFSKNQYDECIEPIEEEPKPVKPRLSKTYQCHDNKQLITPVKRPTLSGIRDLQLSNIIDQVNQTGMNHNHNHNQDNRFILIVDDEPFNHNTLNLMLQKLGHKQFLYSFNGQECIDKVQQNSSLIKTIFMDLDMPIMGGLQQATSILIRMMTEGKIDYIPIIGCTAHDDFETQIKCLNVGMAHVVTKPVFIKSLQEAYRQIREEHQQQDHRSLQLSNSLEKY</sequence>
<organism evidence="7 8">
    <name type="scientific">Paramecium tetraurelia</name>
    <dbReference type="NCBI Taxonomy" id="5888"/>
    <lineage>
        <taxon>Eukaryota</taxon>
        <taxon>Sar</taxon>
        <taxon>Alveolata</taxon>
        <taxon>Ciliophora</taxon>
        <taxon>Intramacronucleata</taxon>
        <taxon>Oligohymenophorea</taxon>
        <taxon>Peniculida</taxon>
        <taxon>Parameciidae</taxon>
        <taxon>Paramecium</taxon>
    </lineage>
</organism>
<dbReference type="CDD" id="cd00075">
    <property type="entry name" value="HATPase"/>
    <property type="match status" value="1"/>
</dbReference>
<evidence type="ECO:0000256" key="3">
    <source>
        <dbReference type="SAM" id="MobiDB-lite"/>
    </source>
</evidence>
<evidence type="ECO:0000256" key="2">
    <source>
        <dbReference type="PROSITE-ProRule" id="PRU00169"/>
    </source>
</evidence>
<keyword evidence="1 2" id="KW-0597">Phosphoprotein</keyword>
<dbReference type="GO" id="GO:0000160">
    <property type="term" value="P:phosphorelay signal transduction system"/>
    <property type="evidence" value="ECO:0007669"/>
    <property type="project" value="InterPro"/>
</dbReference>
<name>A0DNC9_PARTE</name>
<evidence type="ECO:0000256" key="4">
    <source>
        <dbReference type="SAM" id="Phobius"/>
    </source>
</evidence>
<dbReference type="PROSITE" id="PS50109">
    <property type="entry name" value="HIS_KIN"/>
    <property type="match status" value="1"/>
</dbReference>
<dbReference type="GeneID" id="5037740"/>
<accession>A0DNC9</accession>